<evidence type="ECO:0000313" key="1">
    <source>
        <dbReference type="EMBL" id="CAA9348543.1"/>
    </source>
</evidence>
<dbReference type="InterPro" id="IPR029068">
    <property type="entry name" value="Glyas_Bleomycin-R_OHBP_Dase"/>
</dbReference>
<dbReference type="EMBL" id="CADCTV010000626">
    <property type="protein sequence ID" value="CAA9348543.1"/>
    <property type="molecule type" value="Genomic_DNA"/>
</dbReference>
<proteinExistence type="predicted"/>
<accession>A0A6J4M2X0</accession>
<dbReference type="SUPFAM" id="SSF54593">
    <property type="entry name" value="Glyoxalase/Bleomycin resistance protein/Dihydroxybiphenyl dioxygenase"/>
    <property type="match status" value="1"/>
</dbReference>
<evidence type="ECO:0008006" key="2">
    <source>
        <dbReference type="Google" id="ProtNLM"/>
    </source>
</evidence>
<protein>
    <recommendedName>
        <fullName evidence="2">VOC domain-containing protein</fullName>
    </recommendedName>
</protein>
<reference evidence="1" key="1">
    <citation type="submission" date="2020-02" db="EMBL/GenBank/DDBJ databases">
        <authorList>
            <person name="Meier V. D."/>
        </authorList>
    </citation>
    <scope>NUCLEOTIDE SEQUENCE</scope>
    <source>
        <strain evidence="1">AVDCRST_MAG89</strain>
    </source>
</reference>
<sequence length="64" mass="6642">MPSRPDRTNAPVGFAAICASGGESAHGHGGGVLALEPVDAWGTRVFQLRDPDGIRITISSPRTD</sequence>
<gene>
    <name evidence="1" type="ORF">AVDCRST_MAG89-2998</name>
</gene>
<organism evidence="1">
    <name type="scientific">uncultured Gemmatimonadota bacterium</name>
    <dbReference type="NCBI Taxonomy" id="203437"/>
    <lineage>
        <taxon>Bacteria</taxon>
        <taxon>Pseudomonadati</taxon>
        <taxon>Gemmatimonadota</taxon>
        <taxon>environmental samples</taxon>
    </lineage>
</organism>
<dbReference type="AlphaFoldDB" id="A0A6J4M2X0"/>
<name>A0A6J4M2X0_9BACT</name>
<dbReference type="Gene3D" id="3.10.180.10">
    <property type="entry name" value="2,3-Dihydroxybiphenyl 1,2-Dioxygenase, domain 1"/>
    <property type="match status" value="1"/>
</dbReference>
<dbReference type="CDD" id="cd06587">
    <property type="entry name" value="VOC"/>
    <property type="match status" value="1"/>
</dbReference>